<dbReference type="PROSITE" id="PS50110">
    <property type="entry name" value="RESPONSE_REGULATORY"/>
    <property type="match status" value="1"/>
</dbReference>
<dbReference type="SUPFAM" id="SSF52172">
    <property type="entry name" value="CheY-like"/>
    <property type="match status" value="1"/>
</dbReference>
<dbReference type="SUPFAM" id="SSF46894">
    <property type="entry name" value="C-terminal effector domain of the bipartite response regulators"/>
    <property type="match status" value="1"/>
</dbReference>
<keyword evidence="4" id="KW-0804">Transcription</keyword>
<evidence type="ECO:0000256" key="5">
    <source>
        <dbReference type="PROSITE-ProRule" id="PRU00169"/>
    </source>
</evidence>
<dbReference type="InterPro" id="IPR039420">
    <property type="entry name" value="WalR-like"/>
</dbReference>
<gene>
    <name evidence="8" type="ORF">ACFFN1_14775</name>
</gene>
<dbReference type="Proteomes" id="UP001589707">
    <property type="component" value="Unassembled WGS sequence"/>
</dbReference>
<evidence type="ECO:0000313" key="9">
    <source>
        <dbReference type="Proteomes" id="UP001589707"/>
    </source>
</evidence>
<keyword evidence="9" id="KW-1185">Reference proteome</keyword>
<keyword evidence="2" id="KW-0805">Transcription regulation</keyword>
<dbReference type="InterPro" id="IPR011006">
    <property type="entry name" value="CheY-like_superfamily"/>
</dbReference>
<dbReference type="InterPro" id="IPR001789">
    <property type="entry name" value="Sig_transdc_resp-reg_receiver"/>
</dbReference>
<dbReference type="CDD" id="cd17535">
    <property type="entry name" value="REC_NarL-like"/>
    <property type="match status" value="1"/>
</dbReference>
<dbReference type="InterPro" id="IPR058245">
    <property type="entry name" value="NreC/VraR/RcsB-like_REC"/>
</dbReference>
<dbReference type="PROSITE" id="PS50043">
    <property type="entry name" value="HTH_LUXR_2"/>
    <property type="match status" value="1"/>
</dbReference>
<dbReference type="Pfam" id="PF00196">
    <property type="entry name" value="GerE"/>
    <property type="match status" value="1"/>
</dbReference>
<evidence type="ECO:0000256" key="4">
    <source>
        <dbReference type="ARBA" id="ARBA00023163"/>
    </source>
</evidence>
<dbReference type="EMBL" id="JBHMAU010000126">
    <property type="protein sequence ID" value="MFB9777639.1"/>
    <property type="molecule type" value="Genomic_DNA"/>
</dbReference>
<evidence type="ECO:0000256" key="2">
    <source>
        <dbReference type="ARBA" id="ARBA00023015"/>
    </source>
</evidence>
<dbReference type="InterPro" id="IPR036388">
    <property type="entry name" value="WH-like_DNA-bd_sf"/>
</dbReference>
<dbReference type="Pfam" id="PF00072">
    <property type="entry name" value="Response_reg"/>
    <property type="match status" value="1"/>
</dbReference>
<sequence>MIVDDDHWVVRGLQTALGASPDIEVVGIGRDAESAVQIYRECKPDAVLMDIAMPGDLSGIDATEAILRYDPGAVVIVLTTTAPGAGLIRAVDVGACAVLSKSASDDEIVRVIHAAVHGDDPRLLEGLLADLRLSSGTGPGLGATPELTGREREVLALICKAHSYAAIAEKLKISEWTVKSHTKVLREKLFAGNLAQLVVRALEYRFIT</sequence>
<dbReference type="PRINTS" id="PR00038">
    <property type="entry name" value="HTHLUXR"/>
</dbReference>
<dbReference type="CDD" id="cd06170">
    <property type="entry name" value="LuxR_C_like"/>
    <property type="match status" value="1"/>
</dbReference>
<feature type="domain" description="Response regulatory" evidence="7">
    <location>
        <begin position="1"/>
        <end position="116"/>
    </location>
</feature>
<proteinExistence type="predicted"/>
<feature type="domain" description="HTH luxR-type" evidence="6">
    <location>
        <begin position="140"/>
        <end position="205"/>
    </location>
</feature>
<dbReference type="Gene3D" id="1.10.10.10">
    <property type="entry name" value="Winged helix-like DNA-binding domain superfamily/Winged helix DNA-binding domain"/>
    <property type="match status" value="1"/>
</dbReference>
<evidence type="ECO:0000259" key="6">
    <source>
        <dbReference type="PROSITE" id="PS50043"/>
    </source>
</evidence>
<evidence type="ECO:0000256" key="3">
    <source>
        <dbReference type="ARBA" id="ARBA00023125"/>
    </source>
</evidence>
<organism evidence="8 9">
    <name type="scientific">Brevibacterium otitidis</name>
    <dbReference type="NCBI Taxonomy" id="53364"/>
    <lineage>
        <taxon>Bacteria</taxon>
        <taxon>Bacillati</taxon>
        <taxon>Actinomycetota</taxon>
        <taxon>Actinomycetes</taxon>
        <taxon>Micrococcales</taxon>
        <taxon>Brevibacteriaceae</taxon>
        <taxon>Brevibacterium</taxon>
    </lineage>
</organism>
<feature type="modified residue" description="4-aspartylphosphate" evidence="5">
    <location>
        <position position="50"/>
    </location>
</feature>
<evidence type="ECO:0000313" key="8">
    <source>
        <dbReference type="EMBL" id="MFB9777639.1"/>
    </source>
</evidence>
<dbReference type="InterPro" id="IPR000792">
    <property type="entry name" value="Tscrpt_reg_LuxR_C"/>
</dbReference>
<dbReference type="Gene3D" id="3.40.50.2300">
    <property type="match status" value="1"/>
</dbReference>
<keyword evidence="1 5" id="KW-0597">Phosphoprotein</keyword>
<protein>
    <submittedName>
        <fullName evidence="8">Response regulator</fullName>
    </submittedName>
</protein>
<dbReference type="PANTHER" id="PTHR43214">
    <property type="entry name" value="TWO-COMPONENT RESPONSE REGULATOR"/>
    <property type="match status" value="1"/>
</dbReference>
<dbReference type="PANTHER" id="PTHR43214:SF24">
    <property type="entry name" value="TRANSCRIPTIONAL REGULATORY PROTEIN NARL-RELATED"/>
    <property type="match status" value="1"/>
</dbReference>
<reference evidence="8 9" key="1">
    <citation type="submission" date="2024-09" db="EMBL/GenBank/DDBJ databases">
        <authorList>
            <person name="Sun Q."/>
            <person name="Mori K."/>
        </authorList>
    </citation>
    <scope>NUCLEOTIDE SEQUENCE [LARGE SCALE GENOMIC DNA]</scope>
    <source>
        <strain evidence="8 9">JCM 11683</strain>
    </source>
</reference>
<evidence type="ECO:0000259" key="7">
    <source>
        <dbReference type="PROSITE" id="PS50110"/>
    </source>
</evidence>
<dbReference type="RefSeq" id="WP_376841617.1">
    <property type="nucleotide sequence ID" value="NZ_JBHMAU010000126.1"/>
</dbReference>
<dbReference type="SMART" id="SM00421">
    <property type="entry name" value="HTH_LUXR"/>
    <property type="match status" value="1"/>
</dbReference>
<dbReference type="SMART" id="SM00448">
    <property type="entry name" value="REC"/>
    <property type="match status" value="1"/>
</dbReference>
<comment type="caution">
    <text evidence="8">The sequence shown here is derived from an EMBL/GenBank/DDBJ whole genome shotgun (WGS) entry which is preliminary data.</text>
</comment>
<keyword evidence="3" id="KW-0238">DNA-binding</keyword>
<evidence type="ECO:0000256" key="1">
    <source>
        <dbReference type="ARBA" id="ARBA00022553"/>
    </source>
</evidence>
<dbReference type="InterPro" id="IPR016032">
    <property type="entry name" value="Sig_transdc_resp-reg_C-effctor"/>
</dbReference>
<accession>A0ABV5X5L8</accession>
<name>A0ABV5X5L8_9MICO</name>